<comment type="caution">
    <text evidence="2">The sequence shown here is derived from an EMBL/GenBank/DDBJ whole genome shotgun (WGS) entry which is preliminary data.</text>
</comment>
<name>A0A9P3GJZ6_9APHY</name>
<reference evidence="2 3" key="1">
    <citation type="submission" date="2021-08" db="EMBL/GenBank/DDBJ databases">
        <title>Draft Genome Sequence of Phanerochaete sordida strain YK-624.</title>
        <authorList>
            <person name="Mori T."/>
            <person name="Dohra H."/>
            <person name="Suzuki T."/>
            <person name="Kawagishi H."/>
            <person name="Hirai H."/>
        </authorList>
    </citation>
    <scope>NUCLEOTIDE SEQUENCE [LARGE SCALE GENOMIC DNA]</scope>
    <source>
        <strain evidence="2 3">YK-624</strain>
    </source>
</reference>
<dbReference type="AlphaFoldDB" id="A0A9P3GJZ6"/>
<sequence>MLAIRCASGRHDTSNHPSSVQVNPEVERAAPLTESQHQNQENPECRRARRADDERLEGSRR</sequence>
<evidence type="ECO:0000256" key="1">
    <source>
        <dbReference type="SAM" id="MobiDB-lite"/>
    </source>
</evidence>
<dbReference type="EMBL" id="BPQB01000061">
    <property type="protein sequence ID" value="GJE96587.1"/>
    <property type="molecule type" value="Genomic_DNA"/>
</dbReference>
<evidence type="ECO:0000313" key="2">
    <source>
        <dbReference type="EMBL" id="GJE96587.1"/>
    </source>
</evidence>
<protein>
    <submittedName>
        <fullName evidence="2">Uncharacterized protein</fullName>
    </submittedName>
</protein>
<accession>A0A9P3GJZ6</accession>
<feature type="compositionally biased region" description="Polar residues" evidence="1">
    <location>
        <begin position="33"/>
        <end position="42"/>
    </location>
</feature>
<evidence type="ECO:0000313" key="3">
    <source>
        <dbReference type="Proteomes" id="UP000703269"/>
    </source>
</evidence>
<dbReference type="Proteomes" id="UP000703269">
    <property type="component" value="Unassembled WGS sequence"/>
</dbReference>
<proteinExistence type="predicted"/>
<gene>
    <name evidence="2" type="ORF">PsYK624_127860</name>
</gene>
<feature type="region of interest" description="Disordered" evidence="1">
    <location>
        <begin position="1"/>
        <end position="61"/>
    </location>
</feature>
<keyword evidence="3" id="KW-1185">Reference proteome</keyword>
<organism evidence="2 3">
    <name type="scientific">Phanerochaete sordida</name>
    <dbReference type="NCBI Taxonomy" id="48140"/>
    <lineage>
        <taxon>Eukaryota</taxon>
        <taxon>Fungi</taxon>
        <taxon>Dikarya</taxon>
        <taxon>Basidiomycota</taxon>
        <taxon>Agaricomycotina</taxon>
        <taxon>Agaricomycetes</taxon>
        <taxon>Polyporales</taxon>
        <taxon>Phanerochaetaceae</taxon>
        <taxon>Phanerochaete</taxon>
    </lineage>
</organism>
<feature type="compositionally biased region" description="Basic and acidic residues" evidence="1">
    <location>
        <begin position="43"/>
        <end position="61"/>
    </location>
</feature>